<reference evidence="1" key="1">
    <citation type="submission" date="2025-08" db="UniProtKB">
        <authorList>
            <consortium name="RefSeq"/>
        </authorList>
    </citation>
    <scope>IDENTIFICATION</scope>
    <source>
        <tissue evidence="1">Muscle</tissue>
    </source>
</reference>
<dbReference type="GO" id="GO:0016020">
    <property type="term" value="C:membrane"/>
    <property type="evidence" value="ECO:0007669"/>
    <property type="project" value="TreeGrafter"/>
</dbReference>
<dbReference type="Proteomes" id="UP001155660">
    <property type="component" value="Chromosome B3"/>
</dbReference>
<protein>
    <submittedName>
        <fullName evidence="1">E3 ubiquitin-protein ligase rnf213-alpha</fullName>
    </submittedName>
</protein>
<dbReference type="RefSeq" id="XP_042577253.1">
    <property type="nucleotide sequence ID" value="XM_042721319.1"/>
</dbReference>
<dbReference type="PANTHER" id="PTHR22605">
    <property type="entry name" value="RZ-TYPE DOMAIN-CONTAINING PROTEIN"/>
    <property type="match status" value="1"/>
</dbReference>
<dbReference type="GO" id="GO:0005730">
    <property type="term" value="C:nucleolus"/>
    <property type="evidence" value="ECO:0007669"/>
    <property type="project" value="TreeGrafter"/>
</dbReference>
<gene>
    <name evidence="1" type="primary">LOC109054522</name>
</gene>
<dbReference type="AlphaFoldDB" id="A0A9Q9ZXA1"/>
<sequence>MFQGIPTLVNRQDRNYELIFKDVKGKVQQESLQPLTQYDLVKELQSYSDVCEALSTVELALGFLAMTGGEPHMQLSTYLKEVLQMTDHMAPHVFKALSRCSLKHSVALWQLLSSLKSETMLRLKRDPFVGISKEYRRPLQEKHKRLLTSFFTKSSADAFLLEMHEFLLLVLKNPKATDTFRPDWGLKDTVVSYMERKDLDIPPEVDEFFPEEILLSQYTDTWKLSVLLRQERNQR</sequence>
<dbReference type="GO" id="GO:0016887">
    <property type="term" value="F:ATP hydrolysis activity"/>
    <property type="evidence" value="ECO:0007669"/>
    <property type="project" value="InterPro"/>
</dbReference>
<organism evidence="1">
    <name type="scientific">Cyprinus carpio</name>
    <name type="common">Common carp</name>
    <dbReference type="NCBI Taxonomy" id="7962"/>
    <lineage>
        <taxon>Eukaryota</taxon>
        <taxon>Metazoa</taxon>
        <taxon>Chordata</taxon>
        <taxon>Craniata</taxon>
        <taxon>Vertebrata</taxon>
        <taxon>Euteleostomi</taxon>
        <taxon>Actinopterygii</taxon>
        <taxon>Neopterygii</taxon>
        <taxon>Teleostei</taxon>
        <taxon>Ostariophysi</taxon>
        <taxon>Cypriniformes</taxon>
        <taxon>Cyprinidae</taxon>
        <taxon>Cyprininae</taxon>
        <taxon>Cyprinus</taxon>
    </lineage>
</organism>
<dbReference type="GO" id="GO:0006511">
    <property type="term" value="P:ubiquitin-dependent protein catabolic process"/>
    <property type="evidence" value="ECO:0007669"/>
    <property type="project" value="TreeGrafter"/>
</dbReference>
<dbReference type="OrthoDB" id="2423195at2759"/>
<dbReference type="InterPro" id="IPR031248">
    <property type="entry name" value="RNF213"/>
</dbReference>
<dbReference type="KEGG" id="ccar:109054522"/>
<evidence type="ECO:0000313" key="1">
    <source>
        <dbReference type="RefSeq" id="XP_042577253.1"/>
    </source>
</evidence>
<dbReference type="GeneID" id="109054522"/>
<accession>A0A9Q9ZXA1</accession>
<dbReference type="PANTHER" id="PTHR22605:SF18">
    <property type="entry name" value="E3 UBIQUITIN-PROTEIN LIGASE RNF213-ALPHA"/>
    <property type="match status" value="1"/>
</dbReference>
<dbReference type="GO" id="GO:0002040">
    <property type="term" value="P:sprouting angiogenesis"/>
    <property type="evidence" value="ECO:0007669"/>
    <property type="project" value="TreeGrafter"/>
</dbReference>
<dbReference type="GO" id="GO:2000051">
    <property type="term" value="P:negative regulation of non-canonical Wnt signaling pathway"/>
    <property type="evidence" value="ECO:0007669"/>
    <property type="project" value="TreeGrafter"/>
</dbReference>
<dbReference type="GO" id="GO:0005829">
    <property type="term" value="C:cytosol"/>
    <property type="evidence" value="ECO:0007669"/>
    <property type="project" value="TreeGrafter"/>
</dbReference>
<name>A0A9Q9ZXA1_CYPCA</name>
<dbReference type="GO" id="GO:0004842">
    <property type="term" value="F:ubiquitin-protein transferase activity"/>
    <property type="evidence" value="ECO:0007669"/>
    <property type="project" value="InterPro"/>
</dbReference>
<proteinExistence type="predicted"/>